<proteinExistence type="predicted"/>
<dbReference type="InterPro" id="IPR036397">
    <property type="entry name" value="RNaseH_sf"/>
</dbReference>
<evidence type="ECO:0000313" key="3">
    <source>
        <dbReference type="EMBL" id="KAG9071119.1"/>
    </source>
</evidence>
<dbReference type="EMBL" id="JAHRHY010000003">
    <property type="protein sequence ID" value="KAG9071119.1"/>
    <property type="molecule type" value="Genomic_DNA"/>
</dbReference>
<reference evidence="3" key="1">
    <citation type="submission" date="2021-06" db="EMBL/GenBank/DDBJ databases">
        <title>Genome Sequence of Mortierella hyaline Strain SCG-10, a Cold-Adapted, Nitrate-Reducing Fungus Isolated from Soil in Minnesota, USA.</title>
        <authorList>
            <person name="Aldossari N."/>
        </authorList>
    </citation>
    <scope>NUCLEOTIDE SEQUENCE</scope>
    <source>
        <strain evidence="3">SCG-10</strain>
    </source>
</reference>
<protein>
    <recommendedName>
        <fullName evidence="5">RNase H type-1 domain-containing protein</fullName>
    </recommendedName>
</protein>
<dbReference type="Proteomes" id="UP000707451">
    <property type="component" value="Unassembled WGS sequence"/>
</dbReference>
<dbReference type="AlphaFoldDB" id="A0A9P7Y0Q9"/>
<feature type="signal peptide" evidence="2">
    <location>
        <begin position="1"/>
        <end position="21"/>
    </location>
</feature>
<keyword evidence="2" id="KW-0732">Signal</keyword>
<sequence length="504" mass="54744">MKFTTTSLLVAAIMALGTASAAKPTSSVITVTLPSTNSTASPTDSASPTESATSSGIATATETATITIPIITTITIGVPTIISTTTVPSGTPAPGSGSAGNAIQAPVKAMMAIGGVAALAQSDPSRGRLLATQKSGHLTEEAIPGGVEVVWIKGHSNIHGNELADQAAKVAAQSGSVPWMVDLTQQTDITTFAHCYGGIVEIDLRQLLKQQSTIRHHQAWTSQRRVKRAIPDIEDVEWNSTLAYVHDRHAVFTFYSNSKDSHQRTHHIKKLHGMLPTLNSMQARKPNLYPTCVCRRCELEKEDNDHVWKCPSAAETTTEIWKEAMGKINEWGVQATNSYNAARKREYKRAVDRGRQIMYEDFPPSVELEPCTGGSPALDRDEKPMWNVSDLLRGITPLSMLTEWSAVFRTPMSIAKTVLHKFVGYLEAQASELIWKPRCSATIAWEQSQGISAKDKTSKYTGPRGDWSQGYGYITHDGFSTIVAQSQVLDRTATGGWCTEEFGL</sequence>
<organism evidence="3 4">
    <name type="scientific">Linnemannia hyalina</name>
    <dbReference type="NCBI Taxonomy" id="64524"/>
    <lineage>
        <taxon>Eukaryota</taxon>
        <taxon>Fungi</taxon>
        <taxon>Fungi incertae sedis</taxon>
        <taxon>Mucoromycota</taxon>
        <taxon>Mortierellomycotina</taxon>
        <taxon>Mortierellomycetes</taxon>
        <taxon>Mortierellales</taxon>
        <taxon>Mortierellaceae</taxon>
        <taxon>Linnemannia</taxon>
    </lineage>
</organism>
<dbReference type="OrthoDB" id="2317729at2759"/>
<feature type="region of interest" description="Disordered" evidence="1">
    <location>
        <begin position="33"/>
        <end position="58"/>
    </location>
</feature>
<dbReference type="GO" id="GO:0003676">
    <property type="term" value="F:nucleic acid binding"/>
    <property type="evidence" value="ECO:0007669"/>
    <property type="project" value="InterPro"/>
</dbReference>
<name>A0A9P7Y0Q9_9FUNG</name>
<dbReference type="Gene3D" id="3.30.420.10">
    <property type="entry name" value="Ribonuclease H-like superfamily/Ribonuclease H"/>
    <property type="match status" value="1"/>
</dbReference>
<evidence type="ECO:0008006" key="5">
    <source>
        <dbReference type="Google" id="ProtNLM"/>
    </source>
</evidence>
<evidence type="ECO:0000256" key="1">
    <source>
        <dbReference type="SAM" id="MobiDB-lite"/>
    </source>
</evidence>
<keyword evidence="4" id="KW-1185">Reference proteome</keyword>
<feature type="chain" id="PRO_5040370018" description="RNase H type-1 domain-containing protein" evidence="2">
    <location>
        <begin position="22"/>
        <end position="504"/>
    </location>
</feature>
<feature type="compositionally biased region" description="Low complexity" evidence="1">
    <location>
        <begin position="34"/>
        <end position="58"/>
    </location>
</feature>
<comment type="caution">
    <text evidence="3">The sequence shown here is derived from an EMBL/GenBank/DDBJ whole genome shotgun (WGS) entry which is preliminary data.</text>
</comment>
<accession>A0A9P7Y0Q9</accession>
<dbReference type="SUPFAM" id="SSF53098">
    <property type="entry name" value="Ribonuclease H-like"/>
    <property type="match status" value="1"/>
</dbReference>
<gene>
    <name evidence="3" type="ORF">KI688_008662</name>
</gene>
<evidence type="ECO:0000256" key="2">
    <source>
        <dbReference type="SAM" id="SignalP"/>
    </source>
</evidence>
<evidence type="ECO:0000313" key="4">
    <source>
        <dbReference type="Proteomes" id="UP000707451"/>
    </source>
</evidence>
<dbReference type="InterPro" id="IPR012337">
    <property type="entry name" value="RNaseH-like_sf"/>
</dbReference>